<feature type="region of interest" description="Disordered" evidence="1">
    <location>
        <begin position="322"/>
        <end position="375"/>
    </location>
</feature>
<reference evidence="2 3" key="1">
    <citation type="submission" date="2017-04" db="EMBL/GenBank/DDBJ databases">
        <title>Draft genome sequence of Tuber borchii Vittad., a whitish edible truffle.</title>
        <authorList>
            <consortium name="DOE Joint Genome Institute"/>
            <person name="Murat C."/>
            <person name="Kuo A."/>
            <person name="Barry K.W."/>
            <person name="Clum A."/>
            <person name="Dockter R.B."/>
            <person name="Fauchery L."/>
            <person name="Iotti M."/>
            <person name="Kohler A."/>
            <person name="Labutti K."/>
            <person name="Lindquist E.A."/>
            <person name="Lipzen A."/>
            <person name="Ohm R.A."/>
            <person name="Wang M."/>
            <person name="Grigoriev I.V."/>
            <person name="Zambonelli A."/>
            <person name="Martin F.M."/>
        </authorList>
    </citation>
    <scope>NUCLEOTIDE SEQUENCE [LARGE SCALE GENOMIC DNA]</scope>
    <source>
        <strain evidence="2 3">Tbo3840</strain>
    </source>
</reference>
<evidence type="ECO:0000256" key="1">
    <source>
        <dbReference type="SAM" id="MobiDB-lite"/>
    </source>
</evidence>
<keyword evidence="3" id="KW-1185">Reference proteome</keyword>
<dbReference type="AlphaFoldDB" id="A0A2T7A805"/>
<dbReference type="STRING" id="42251.A0A2T7A805"/>
<feature type="region of interest" description="Disordered" evidence="1">
    <location>
        <begin position="122"/>
        <end position="151"/>
    </location>
</feature>
<dbReference type="Gene3D" id="2.60.40.10">
    <property type="entry name" value="Immunoglobulins"/>
    <property type="match status" value="1"/>
</dbReference>
<dbReference type="PANTHER" id="PTHR40625:SF2">
    <property type="entry name" value="GTP-BINDING PROTEIN ESDC"/>
    <property type="match status" value="1"/>
</dbReference>
<evidence type="ECO:0000313" key="3">
    <source>
        <dbReference type="Proteomes" id="UP000244722"/>
    </source>
</evidence>
<dbReference type="OrthoDB" id="5422351at2759"/>
<feature type="compositionally biased region" description="Pro residues" evidence="1">
    <location>
        <begin position="122"/>
        <end position="135"/>
    </location>
</feature>
<feature type="compositionally biased region" description="Pro residues" evidence="1">
    <location>
        <begin position="364"/>
        <end position="375"/>
    </location>
</feature>
<dbReference type="InterPro" id="IPR013783">
    <property type="entry name" value="Ig-like_fold"/>
</dbReference>
<dbReference type="EMBL" id="NESQ01000006">
    <property type="protein sequence ID" value="PUU83871.1"/>
    <property type="molecule type" value="Genomic_DNA"/>
</dbReference>
<evidence type="ECO:0008006" key="4">
    <source>
        <dbReference type="Google" id="ProtNLM"/>
    </source>
</evidence>
<proteinExistence type="predicted"/>
<dbReference type="PANTHER" id="PTHR40625">
    <property type="entry name" value="GTP-BINDING PROTEIN ESDC-RELATED"/>
    <property type="match status" value="1"/>
</dbReference>
<organism evidence="2 3">
    <name type="scientific">Tuber borchii</name>
    <name type="common">White truffle</name>
    <dbReference type="NCBI Taxonomy" id="42251"/>
    <lineage>
        <taxon>Eukaryota</taxon>
        <taxon>Fungi</taxon>
        <taxon>Dikarya</taxon>
        <taxon>Ascomycota</taxon>
        <taxon>Pezizomycotina</taxon>
        <taxon>Pezizomycetes</taxon>
        <taxon>Pezizales</taxon>
        <taxon>Tuberaceae</taxon>
        <taxon>Tuber</taxon>
    </lineage>
</organism>
<dbReference type="Proteomes" id="UP000244722">
    <property type="component" value="Unassembled WGS sequence"/>
</dbReference>
<protein>
    <recommendedName>
        <fullName evidence="4">AMP-activated protein kinase glycogen-binding domain-containing protein</fullName>
    </recommendedName>
</protein>
<accession>A0A2T7A805</accession>
<feature type="compositionally biased region" description="Acidic residues" evidence="1">
    <location>
        <begin position="431"/>
        <end position="445"/>
    </location>
</feature>
<comment type="caution">
    <text evidence="2">The sequence shown here is derived from an EMBL/GenBank/DDBJ whole genome shotgun (WGS) entry which is preliminary data.</text>
</comment>
<feature type="region of interest" description="Disordered" evidence="1">
    <location>
        <begin position="426"/>
        <end position="445"/>
    </location>
</feature>
<name>A0A2T7A805_TUBBO</name>
<evidence type="ECO:0000313" key="2">
    <source>
        <dbReference type="EMBL" id="PUU83871.1"/>
    </source>
</evidence>
<feature type="region of interest" description="Disordered" evidence="1">
    <location>
        <begin position="171"/>
        <end position="216"/>
    </location>
</feature>
<gene>
    <name evidence="2" type="ORF">B9Z19DRAFT_706253</name>
</gene>
<sequence length="555" mass="59801">MPGSFSNTKGSREIRDSRRDRALVTFRIVLPTDNIPQTVHLIGSWDNFCTALPMDQDLRVGRGVWKGMVTEKGGLEMGHKYTYYFLLDSKTFIPDPASTSDLTVVDPANGRLASTLYVPLELPPSPEKPPSPPPHLFLSTPSPTPPTAPMDEKAKTISPVSVIGSSVFAGSSDEGGLFEEPRKVPEHPSIQSPIEIEAPSKDPGSPRGKARERSSRRMSIFQFGTAKDVSVSTEGIAVKKRKWTLAKKASGIFRGRSKVRTEDVDKVCKVVDQSGKGAAVVGAEGIAVEVLPKKQVPPPASIKSSHKISDIVGYLRETSSEMSINGSGGLQPHPAQAYYHSPVTSDRSSAPDHRQIQRNQQPQSEPPPQLCPIPPQDALLFEVANVASSTMENPHSPSLYHSVASACSCHVPSTCSCSPNISSPFSPDESCASDDEVDGEDGDSFEIETPIDGLGISAPQYNTPKQCHSQEKERQALASPKYYNFDEISANVPGGNRDIGRYAGDVIMNEANSGNCGFTVGGMKSLECLREEVSGELAWRTELANELGYLSGIVV</sequence>